<dbReference type="InterPro" id="IPR003362">
    <property type="entry name" value="Bact_transf"/>
</dbReference>
<reference evidence="4 5" key="1">
    <citation type="submission" date="2018-12" db="EMBL/GenBank/DDBJ databases">
        <authorList>
            <person name="Feng G."/>
            <person name="Zhu H."/>
        </authorList>
    </citation>
    <scope>NUCLEOTIDE SEQUENCE [LARGE SCALE GENOMIC DNA]</scope>
    <source>
        <strain evidence="4 5">KCTC 12533</strain>
    </source>
</reference>
<evidence type="ECO:0000313" key="5">
    <source>
        <dbReference type="Proteomes" id="UP000273500"/>
    </source>
</evidence>
<dbReference type="PANTHER" id="PTHR30576">
    <property type="entry name" value="COLANIC BIOSYNTHESIS UDP-GLUCOSE LIPID CARRIER TRANSFERASE"/>
    <property type="match status" value="1"/>
</dbReference>
<evidence type="ECO:0000256" key="2">
    <source>
        <dbReference type="SAM" id="Phobius"/>
    </source>
</evidence>
<feature type="domain" description="Bacterial sugar transferase" evidence="3">
    <location>
        <begin position="25"/>
        <end position="268"/>
    </location>
</feature>
<keyword evidence="2" id="KW-0472">Membrane</keyword>
<keyword evidence="2" id="KW-1133">Transmembrane helix</keyword>
<feature type="transmembrane region" description="Helical" evidence="2">
    <location>
        <begin position="30"/>
        <end position="51"/>
    </location>
</feature>
<sequence>MHLITPNASAALAGGTYVGGTPVLKRLFDVTVATTALLLLAPLLLLVALLIRLESRGPVLYAAPRVGQGYRVFRFWKFRSMRVDADQLLSGMQARNQYAPAAPADAAPGPNEGTCPGCGAAPGRCASLLIDERGRPVCEQLHRRLQKAKGAAAFVKIANDPRITRVGRFLRNTSLDELPQLWNVLCGDMSLVGNRPLPLYEAEKLTTDEAALRFLAPAGLTGLWQVSKRGKAGGLSEQERKELDNAYARHPSLRTDFTILLRTIPALLQQENV</sequence>
<dbReference type="GO" id="GO:0016780">
    <property type="term" value="F:phosphotransferase activity, for other substituted phosphate groups"/>
    <property type="evidence" value="ECO:0007669"/>
    <property type="project" value="TreeGrafter"/>
</dbReference>
<keyword evidence="2" id="KW-0812">Transmembrane</keyword>
<evidence type="ECO:0000256" key="1">
    <source>
        <dbReference type="ARBA" id="ARBA00006464"/>
    </source>
</evidence>
<proteinExistence type="inferred from homology"/>
<name>A0A428K9A2_9BACT</name>
<organism evidence="4 5">
    <name type="scientific">Hymenobacter rigui</name>
    <dbReference type="NCBI Taxonomy" id="334424"/>
    <lineage>
        <taxon>Bacteria</taxon>
        <taxon>Pseudomonadati</taxon>
        <taxon>Bacteroidota</taxon>
        <taxon>Cytophagia</taxon>
        <taxon>Cytophagales</taxon>
        <taxon>Hymenobacteraceae</taxon>
        <taxon>Hymenobacter</taxon>
    </lineage>
</organism>
<dbReference type="Proteomes" id="UP000273500">
    <property type="component" value="Unassembled WGS sequence"/>
</dbReference>
<accession>A0A428K9A2</accession>
<dbReference type="OrthoDB" id="9808602at2"/>
<keyword evidence="5" id="KW-1185">Reference proteome</keyword>
<comment type="caution">
    <text evidence="4">The sequence shown here is derived from an EMBL/GenBank/DDBJ whole genome shotgun (WGS) entry which is preliminary data.</text>
</comment>
<dbReference type="PANTHER" id="PTHR30576:SF0">
    <property type="entry name" value="UNDECAPRENYL-PHOSPHATE N-ACETYLGALACTOSAMINYL 1-PHOSPHATE TRANSFERASE-RELATED"/>
    <property type="match status" value="1"/>
</dbReference>
<keyword evidence="4" id="KW-0808">Transferase</keyword>
<comment type="similarity">
    <text evidence="1">Belongs to the bacterial sugar transferase family.</text>
</comment>
<evidence type="ECO:0000313" key="4">
    <source>
        <dbReference type="EMBL" id="RSK43082.1"/>
    </source>
</evidence>
<dbReference type="Pfam" id="PF02397">
    <property type="entry name" value="Bac_transf"/>
    <property type="match status" value="1"/>
</dbReference>
<dbReference type="EMBL" id="RWIT01000028">
    <property type="protein sequence ID" value="RSK43082.1"/>
    <property type="molecule type" value="Genomic_DNA"/>
</dbReference>
<dbReference type="RefSeq" id="WP_125424525.1">
    <property type="nucleotide sequence ID" value="NZ_RWIT01000028.1"/>
</dbReference>
<protein>
    <submittedName>
        <fullName evidence="4">Sugar transferase</fullName>
    </submittedName>
</protein>
<evidence type="ECO:0000259" key="3">
    <source>
        <dbReference type="Pfam" id="PF02397"/>
    </source>
</evidence>
<gene>
    <name evidence="4" type="ORF">EI291_22425</name>
</gene>
<dbReference type="AlphaFoldDB" id="A0A428K9A2"/>